<name>A0A6A3THE5_9STRA</name>
<organism evidence="2 3">
    <name type="scientific">Phytophthora fragariae</name>
    <dbReference type="NCBI Taxonomy" id="53985"/>
    <lineage>
        <taxon>Eukaryota</taxon>
        <taxon>Sar</taxon>
        <taxon>Stramenopiles</taxon>
        <taxon>Oomycota</taxon>
        <taxon>Peronosporomycetes</taxon>
        <taxon>Peronosporales</taxon>
        <taxon>Peronosporaceae</taxon>
        <taxon>Phytophthora</taxon>
    </lineage>
</organism>
<reference evidence="2 3" key="1">
    <citation type="submission" date="2018-08" db="EMBL/GenBank/DDBJ databases">
        <title>Genomic investigation of the strawberry pathogen Phytophthora fragariae indicates pathogenicity is determined by transcriptional variation in three key races.</title>
        <authorList>
            <person name="Adams T.M."/>
            <person name="Armitage A.D."/>
            <person name="Sobczyk M.K."/>
            <person name="Bates H.J."/>
            <person name="Dunwell J.M."/>
            <person name="Nellist C.F."/>
            <person name="Harrison R.J."/>
        </authorList>
    </citation>
    <scope>NUCLEOTIDE SEQUENCE [LARGE SCALE GENOMIC DNA]</scope>
    <source>
        <strain evidence="2 3">NOV-71</strain>
    </source>
</reference>
<comment type="caution">
    <text evidence="2">The sequence shown here is derived from an EMBL/GenBank/DDBJ whole genome shotgun (WGS) entry which is preliminary data.</text>
</comment>
<proteinExistence type="predicted"/>
<feature type="chain" id="PRO_5025335666" description="Secreted protein" evidence="1">
    <location>
        <begin position="34"/>
        <end position="142"/>
    </location>
</feature>
<sequence>MPALHRRLKAQLTQRLFPLLLRLPASLCRQVHAVLFQNNNTHLSLYLGIAPVEWLQQIPSSTNSPFVFLRLLRVTPVASSSFAIIGLSVRIMVRGGITQRSVLHAWIRSPVLEHQIQTRRGSRLWDVTSNTPIRTIEGPFFL</sequence>
<gene>
    <name evidence="2" type="ORF">PF007_g2458</name>
</gene>
<dbReference type="EMBL" id="QXFZ01000066">
    <property type="protein sequence ID" value="KAE9135722.1"/>
    <property type="molecule type" value="Genomic_DNA"/>
</dbReference>
<accession>A0A6A3THE5</accession>
<evidence type="ECO:0000256" key="1">
    <source>
        <dbReference type="SAM" id="SignalP"/>
    </source>
</evidence>
<dbReference type="AlphaFoldDB" id="A0A6A3THE5"/>
<evidence type="ECO:0008006" key="4">
    <source>
        <dbReference type="Google" id="ProtNLM"/>
    </source>
</evidence>
<keyword evidence="1" id="KW-0732">Signal</keyword>
<feature type="signal peptide" evidence="1">
    <location>
        <begin position="1"/>
        <end position="33"/>
    </location>
</feature>
<evidence type="ECO:0000313" key="3">
    <source>
        <dbReference type="Proteomes" id="UP000441208"/>
    </source>
</evidence>
<dbReference type="Proteomes" id="UP000441208">
    <property type="component" value="Unassembled WGS sequence"/>
</dbReference>
<evidence type="ECO:0000313" key="2">
    <source>
        <dbReference type="EMBL" id="KAE9135722.1"/>
    </source>
</evidence>
<protein>
    <recommendedName>
        <fullName evidence="4">Secreted protein</fullName>
    </recommendedName>
</protein>